<sequence length="79" mass="8862">MSCKHLQDVNRVGAGAKKCTVAHEKDVDLQNILASKLAKKPCGIQSINIKVDKLVEIYLNSIVLASTYKRHHFFLPLQM</sequence>
<dbReference type="EMBL" id="GBRH01271305">
    <property type="protein sequence ID" value="JAD26590.1"/>
    <property type="molecule type" value="Transcribed_RNA"/>
</dbReference>
<evidence type="ECO:0000313" key="1">
    <source>
        <dbReference type="EMBL" id="JAD26590.1"/>
    </source>
</evidence>
<name>A0A0A9RWB4_ARUDO</name>
<reference evidence="1" key="2">
    <citation type="journal article" date="2015" name="Data Brief">
        <title>Shoot transcriptome of the giant reed, Arundo donax.</title>
        <authorList>
            <person name="Barrero R.A."/>
            <person name="Guerrero F.D."/>
            <person name="Moolhuijzen P."/>
            <person name="Goolsby J.A."/>
            <person name="Tidwell J."/>
            <person name="Bellgard S.E."/>
            <person name="Bellgard M.I."/>
        </authorList>
    </citation>
    <scope>NUCLEOTIDE SEQUENCE</scope>
    <source>
        <tissue evidence="1">Shoot tissue taken approximately 20 cm above the soil surface</tissue>
    </source>
</reference>
<organism evidence="1">
    <name type="scientific">Arundo donax</name>
    <name type="common">Giant reed</name>
    <name type="synonym">Donax arundinaceus</name>
    <dbReference type="NCBI Taxonomy" id="35708"/>
    <lineage>
        <taxon>Eukaryota</taxon>
        <taxon>Viridiplantae</taxon>
        <taxon>Streptophyta</taxon>
        <taxon>Embryophyta</taxon>
        <taxon>Tracheophyta</taxon>
        <taxon>Spermatophyta</taxon>
        <taxon>Magnoliopsida</taxon>
        <taxon>Liliopsida</taxon>
        <taxon>Poales</taxon>
        <taxon>Poaceae</taxon>
        <taxon>PACMAD clade</taxon>
        <taxon>Arundinoideae</taxon>
        <taxon>Arundineae</taxon>
        <taxon>Arundo</taxon>
    </lineage>
</organism>
<protein>
    <submittedName>
        <fullName evidence="1">Uncharacterized protein</fullName>
    </submittedName>
</protein>
<accession>A0A0A9RWB4</accession>
<reference evidence="1" key="1">
    <citation type="submission" date="2014-09" db="EMBL/GenBank/DDBJ databases">
        <authorList>
            <person name="Magalhaes I.L.F."/>
            <person name="Oliveira U."/>
            <person name="Santos F.R."/>
            <person name="Vidigal T.H.D.A."/>
            <person name="Brescovit A.D."/>
            <person name="Santos A.J."/>
        </authorList>
    </citation>
    <scope>NUCLEOTIDE SEQUENCE</scope>
    <source>
        <tissue evidence="1">Shoot tissue taken approximately 20 cm above the soil surface</tissue>
    </source>
</reference>
<proteinExistence type="predicted"/>
<dbReference type="AlphaFoldDB" id="A0A0A9RWB4"/>